<keyword evidence="3" id="KW-1185">Reference proteome</keyword>
<dbReference type="Pfam" id="PF13349">
    <property type="entry name" value="DUF4097"/>
    <property type="match status" value="1"/>
</dbReference>
<dbReference type="PROSITE" id="PS51257">
    <property type="entry name" value="PROKAR_LIPOPROTEIN"/>
    <property type="match status" value="1"/>
</dbReference>
<dbReference type="EMBL" id="LT594324">
    <property type="protein sequence ID" value="SBT49551.1"/>
    <property type="molecule type" value="Genomic_DNA"/>
</dbReference>
<dbReference type="PATRIC" id="fig|299146.4.peg.3614"/>
<organism evidence="2 3">
    <name type="scientific">Micromonospora narathiwatensis</name>
    <dbReference type="NCBI Taxonomy" id="299146"/>
    <lineage>
        <taxon>Bacteria</taxon>
        <taxon>Bacillati</taxon>
        <taxon>Actinomycetota</taxon>
        <taxon>Actinomycetes</taxon>
        <taxon>Micromonosporales</taxon>
        <taxon>Micromonosporaceae</taxon>
        <taxon>Micromonospora</taxon>
    </lineage>
</organism>
<evidence type="ECO:0000313" key="3">
    <source>
        <dbReference type="Proteomes" id="UP000198765"/>
    </source>
</evidence>
<reference evidence="2 3" key="1">
    <citation type="submission" date="2016-06" db="EMBL/GenBank/DDBJ databases">
        <authorList>
            <person name="Kjaerup R.B."/>
            <person name="Dalgaard T.S."/>
            <person name="Juul-Madsen H.R."/>
        </authorList>
    </citation>
    <scope>NUCLEOTIDE SEQUENCE [LARGE SCALE GENOMIC DNA]</scope>
    <source>
        <strain evidence="2 3">DSM 45248</strain>
    </source>
</reference>
<dbReference type="Proteomes" id="UP000198765">
    <property type="component" value="Chromosome I"/>
</dbReference>
<dbReference type="AlphaFoldDB" id="A0A1A9A081"/>
<dbReference type="RefSeq" id="WP_091202545.1">
    <property type="nucleotide sequence ID" value="NZ_LT594324.1"/>
</dbReference>
<name>A0A1A9A081_9ACTN</name>
<proteinExistence type="predicted"/>
<dbReference type="Gene3D" id="2.160.20.120">
    <property type="match status" value="1"/>
</dbReference>
<gene>
    <name evidence="2" type="ORF">GA0070621_3486</name>
</gene>
<evidence type="ECO:0000313" key="2">
    <source>
        <dbReference type="EMBL" id="SBT49551.1"/>
    </source>
</evidence>
<sequence>MAQQRTIVTATATAAATAALILLSGCDTLSYRELDYDNTEAIRITRITVRPGSGDVTVRGSGSAPEVRIKRAVRYQGEQPDTRYQINGDELVLDTSCGHRCGISWDVTVPEGVAVRGETGSGNIVLSQVGAVDVKLGSGDISVTAARGEVRAETGSGDIAVVDASGAVRLRASSGRVEARRLAAGVDAQTSSGDVTVELDQPASARVHAGSGNVELTVPEGRYRVRTSTGSGSADVEVADDPGAAALLDVRTGSGDVTITRR</sequence>
<protein>
    <submittedName>
        <fullName evidence="2">Putative adhesin</fullName>
    </submittedName>
</protein>
<accession>A0A1A9A081</accession>
<dbReference type="OrthoDB" id="4331847at2"/>
<evidence type="ECO:0000259" key="1">
    <source>
        <dbReference type="Pfam" id="PF13349"/>
    </source>
</evidence>
<feature type="domain" description="DUF4097" evidence="1">
    <location>
        <begin position="47"/>
        <end position="259"/>
    </location>
</feature>
<dbReference type="InterPro" id="IPR025164">
    <property type="entry name" value="Toastrack_DUF4097"/>
</dbReference>